<dbReference type="Pfam" id="PF19538">
    <property type="entry name" value="DUF6062"/>
    <property type="match status" value="1"/>
</dbReference>
<reference evidence="1" key="2">
    <citation type="submission" date="2021-04" db="EMBL/GenBank/DDBJ databases">
        <authorList>
            <person name="Gilroy R."/>
        </authorList>
    </citation>
    <scope>NUCLEOTIDE SEQUENCE</scope>
    <source>
        <strain evidence="1">B5-657</strain>
    </source>
</reference>
<evidence type="ECO:0008006" key="3">
    <source>
        <dbReference type="Google" id="ProtNLM"/>
    </source>
</evidence>
<comment type="caution">
    <text evidence="1">The sequence shown here is derived from an EMBL/GenBank/DDBJ whole genome shotgun (WGS) entry which is preliminary data.</text>
</comment>
<reference evidence="1" key="1">
    <citation type="journal article" date="2021" name="PeerJ">
        <title>Extensive microbial diversity within the chicken gut microbiome revealed by metagenomics and culture.</title>
        <authorList>
            <person name="Gilroy R."/>
            <person name="Ravi A."/>
            <person name="Getino M."/>
            <person name="Pursley I."/>
            <person name="Horton D.L."/>
            <person name="Alikhan N.F."/>
            <person name="Baker D."/>
            <person name="Gharbi K."/>
            <person name="Hall N."/>
            <person name="Watson M."/>
            <person name="Adriaenssens E.M."/>
            <person name="Foster-Nyarko E."/>
            <person name="Jarju S."/>
            <person name="Secka A."/>
            <person name="Antonio M."/>
            <person name="Oren A."/>
            <person name="Chaudhuri R.R."/>
            <person name="La Ragione R."/>
            <person name="Hildebrand F."/>
            <person name="Pallen M.J."/>
        </authorList>
    </citation>
    <scope>NUCLEOTIDE SEQUENCE</scope>
    <source>
        <strain evidence="1">B5-657</strain>
    </source>
</reference>
<dbReference type="EMBL" id="JAHLFQ010000073">
    <property type="protein sequence ID" value="MBU3803838.1"/>
    <property type="molecule type" value="Genomic_DNA"/>
</dbReference>
<protein>
    <recommendedName>
        <fullName evidence="3">ABC transporter substrate-binding protein</fullName>
    </recommendedName>
</protein>
<name>A0A9E2NMX3_9FIRM</name>
<accession>A0A9E2NMX3</accession>
<sequence>MKDTIYTIPLTDAFKANDECPFCFIKRKLEQDAISFILGCAYMEDDIRATTDQMGFCGEHLKKMYDYGNRLGNALMLHTHYIALQKELAQKIEAFSPTKASMFAKFKKPKSPNDVAGNIISNWAKEKTHSCYICDSLNHNFTRYMNTFFYLIETNEDFRTLFNNSKGFCLPHFGDIMALSDTQLNDKYKEAFYTTLFDQMQTHFKRIEDDLSWFIDKFDYRNKDADWKTSKDAIPRGMQKLSSVYVQDAPFKEK</sequence>
<evidence type="ECO:0000313" key="1">
    <source>
        <dbReference type="EMBL" id="MBU3803838.1"/>
    </source>
</evidence>
<gene>
    <name evidence="1" type="ORF">H9872_03635</name>
</gene>
<organism evidence="1 2">
    <name type="scientific">Candidatus Cellulosilyticum pullistercoris</name>
    <dbReference type="NCBI Taxonomy" id="2838521"/>
    <lineage>
        <taxon>Bacteria</taxon>
        <taxon>Bacillati</taxon>
        <taxon>Bacillota</taxon>
        <taxon>Clostridia</taxon>
        <taxon>Lachnospirales</taxon>
        <taxon>Cellulosilyticaceae</taxon>
        <taxon>Cellulosilyticum</taxon>
    </lineage>
</organism>
<dbReference type="AlphaFoldDB" id="A0A9E2NMX3"/>
<evidence type="ECO:0000313" key="2">
    <source>
        <dbReference type="Proteomes" id="UP000824229"/>
    </source>
</evidence>
<proteinExistence type="predicted"/>
<dbReference type="Proteomes" id="UP000824229">
    <property type="component" value="Unassembled WGS sequence"/>
</dbReference>
<dbReference type="InterPro" id="IPR045706">
    <property type="entry name" value="DUF6062"/>
</dbReference>